<keyword evidence="2" id="KW-0808">Transferase</keyword>
<organism evidence="3 4">
    <name type="scientific">Campylobacter curvus (strain 525.92)</name>
    <dbReference type="NCBI Taxonomy" id="360105"/>
    <lineage>
        <taxon>Bacteria</taxon>
        <taxon>Pseudomonadati</taxon>
        <taxon>Campylobacterota</taxon>
        <taxon>Epsilonproteobacteria</taxon>
        <taxon>Campylobacterales</taxon>
        <taxon>Campylobacteraceae</taxon>
        <taxon>Campylobacter</taxon>
    </lineage>
</organism>
<evidence type="ECO:0000313" key="4">
    <source>
        <dbReference type="Proteomes" id="UP000006380"/>
    </source>
</evidence>
<dbReference type="SUPFAM" id="SSF53335">
    <property type="entry name" value="S-adenosyl-L-methionine-dependent methyltransferases"/>
    <property type="match status" value="1"/>
</dbReference>
<dbReference type="InterPro" id="IPR038375">
    <property type="entry name" value="NDUFAF7_sf"/>
</dbReference>
<dbReference type="AlphaFoldDB" id="A7GY13"/>
<dbReference type="Pfam" id="PF02636">
    <property type="entry name" value="Methyltransf_28"/>
    <property type="match status" value="1"/>
</dbReference>
<sequence length="328" mass="37762">MKFSEFFEIWLHERYYKNGANIGKKGDFYTSVSVGWLFGAAHANYFLKCLDAKELSAKCSIVEIGANSGDMLADFVQGVFTLRPEILGELNFAIVEPHEILREIQLQTFKARFGDEVKLTHFKNFDECALDEAFIISNELFDSFACEVIEGENMLFINENHKPFWSGADDEILKICTGLGLEKGEICLKFTNFARQISKAFKRVKFLSFDYGEWGVKDDFSLRLYKNHQVFNFFEISDLSEYFGVSDMTYDVDFSHLSIAFESAGFKTAKFKRQNLALVQDFRIDEILALTLEMGGEKAYQNAAKQMKFLSSAEFLGERFKFIEFTKF</sequence>
<protein>
    <submittedName>
        <fullName evidence="3">SAM-dependent methyltransferase, MidA family</fullName>
    </submittedName>
</protein>
<reference evidence="3" key="1">
    <citation type="submission" date="2016-07" db="EMBL/GenBank/DDBJ databases">
        <title>Comparative genomics of the Campylobacter concisus group.</title>
        <authorList>
            <person name="Miller W.G."/>
            <person name="Yee E."/>
            <person name="Chapman M.H."/>
            <person name="Huynh S."/>
            <person name="Bono J.L."/>
            <person name="On S.L.W."/>
            <person name="StLeger J."/>
            <person name="Foster G."/>
            <person name="Parker C.T."/>
        </authorList>
    </citation>
    <scope>NUCLEOTIDE SEQUENCE</scope>
    <source>
        <strain evidence="3">525.92</strain>
    </source>
</reference>
<dbReference type="PANTHER" id="PTHR12049:SF7">
    <property type="entry name" value="PROTEIN ARGININE METHYLTRANSFERASE NDUFAF7, MITOCHONDRIAL"/>
    <property type="match status" value="1"/>
</dbReference>
<evidence type="ECO:0000313" key="3">
    <source>
        <dbReference type="EMBL" id="EAU00471.1"/>
    </source>
</evidence>
<dbReference type="InterPro" id="IPR029063">
    <property type="entry name" value="SAM-dependent_MTases_sf"/>
</dbReference>
<evidence type="ECO:0000256" key="1">
    <source>
        <dbReference type="ARBA" id="ARBA00022603"/>
    </source>
</evidence>
<proteinExistence type="predicted"/>
<dbReference type="Gene3D" id="3.40.50.12710">
    <property type="match status" value="1"/>
</dbReference>
<dbReference type="KEGG" id="ccv:CCV52592_1389"/>
<dbReference type="GO" id="GO:0032259">
    <property type="term" value="P:methylation"/>
    <property type="evidence" value="ECO:0007669"/>
    <property type="project" value="UniProtKB-KW"/>
</dbReference>
<dbReference type="Proteomes" id="UP000006380">
    <property type="component" value="Chromosome"/>
</dbReference>
<accession>A7GY13</accession>
<dbReference type="PANTHER" id="PTHR12049">
    <property type="entry name" value="PROTEIN ARGININE METHYLTRANSFERASE NDUFAF7, MITOCHONDRIAL"/>
    <property type="match status" value="1"/>
</dbReference>
<dbReference type="GO" id="GO:0035243">
    <property type="term" value="F:protein-arginine omega-N symmetric methyltransferase activity"/>
    <property type="evidence" value="ECO:0007669"/>
    <property type="project" value="TreeGrafter"/>
</dbReference>
<dbReference type="RefSeq" id="WP_009651507.1">
    <property type="nucleotide sequence ID" value="NC_009715.2"/>
</dbReference>
<dbReference type="HOGENOM" id="CLU_054026_0_0_7"/>
<name>A7GY13_CAMC5</name>
<dbReference type="InterPro" id="IPR003788">
    <property type="entry name" value="NDUFAF7"/>
</dbReference>
<dbReference type="OrthoDB" id="9794208at2"/>
<gene>
    <name evidence="3" type="ORF">CCV52592_1389</name>
</gene>
<keyword evidence="4" id="KW-1185">Reference proteome</keyword>
<dbReference type="EMBL" id="CP000767">
    <property type="protein sequence ID" value="EAU00471.1"/>
    <property type="molecule type" value="Genomic_DNA"/>
</dbReference>
<dbReference type="STRING" id="360105.CCV52592_1389"/>
<keyword evidence="1 3" id="KW-0489">Methyltransferase</keyword>
<evidence type="ECO:0000256" key="2">
    <source>
        <dbReference type="ARBA" id="ARBA00022679"/>
    </source>
</evidence>